<comment type="caution">
    <text evidence="2">The sequence shown here is derived from an EMBL/GenBank/DDBJ whole genome shotgun (WGS) entry which is preliminary data.</text>
</comment>
<feature type="chain" id="PRO_5042225995" evidence="1">
    <location>
        <begin position="24"/>
        <end position="286"/>
    </location>
</feature>
<organism evidence="2 3">
    <name type="scientific">Cylindrotheca closterium</name>
    <dbReference type="NCBI Taxonomy" id="2856"/>
    <lineage>
        <taxon>Eukaryota</taxon>
        <taxon>Sar</taxon>
        <taxon>Stramenopiles</taxon>
        <taxon>Ochrophyta</taxon>
        <taxon>Bacillariophyta</taxon>
        <taxon>Bacillariophyceae</taxon>
        <taxon>Bacillariophycidae</taxon>
        <taxon>Bacillariales</taxon>
        <taxon>Bacillariaceae</taxon>
        <taxon>Cylindrotheca</taxon>
    </lineage>
</organism>
<keyword evidence="3" id="KW-1185">Reference proteome</keyword>
<evidence type="ECO:0000313" key="3">
    <source>
        <dbReference type="Proteomes" id="UP001295423"/>
    </source>
</evidence>
<feature type="signal peptide" evidence="1">
    <location>
        <begin position="1"/>
        <end position="23"/>
    </location>
</feature>
<evidence type="ECO:0000313" key="2">
    <source>
        <dbReference type="EMBL" id="CAJ1954111.1"/>
    </source>
</evidence>
<reference evidence="2" key="1">
    <citation type="submission" date="2023-08" db="EMBL/GenBank/DDBJ databases">
        <authorList>
            <person name="Audoor S."/>
            <person name="Bilcke G."/>
        </authorList>
    </citation>
    <scope>NUCLEOTIDE SEQUENCE</scope>
</reference>
<proteinExistence type="predicted"/>
<dbReference type="Proteomes" id="UP001295423">
    <property type="component" value="Unassembled WGS sequence"/>
</dbReference>
<sequence length="286" mass="31804">MTASRFHILLTILLATAVQQSSSFSVVPAATSVQSSRSPKFTSARFTSTSLQNDATDGTEEVSLTSEEKKKVVGNLVSDDEWEGLGMELAELVRLAVVEDLKKNAREFLGKDEYKLGDISKEIDDRVKTEVAKVRGKDEYELGDFVMAMDEMSKSMTEDLTGKPYEAGDLSVELDSRIKSSVANFCGKEEYEFGDLSNEIDKRVKDRVAEFTGKGEYEFGDISKEIESRRRSWVKDFLGEEAASNYQFGDVTKKAISSFTGKDDYEFGDVTKKIVGSIFGPRKGKK</sequence>
<evidence type="ECO:0000256" key="1">
    <source>
        <dbReference type="SAM" id="SignalP"/>
    </source>
</evidence>
<protein>
    <submittedName>
        <fullName evidence="2">Uncharacterized protein</fullName>
    </submittedName>
</protein>
<gene>
    <name evidence="2" type="ORF">CYCCA115_LOCUS14706</name>
</gene>
<dbReference type="AlphaFoldDB" id="A0AAD2JIL4"/>
<name>A0AAD2JIL4_9STRA</name>
<accession>A0AAD2JIL4</accession>
<keyword evidence="1" id="KW-0732">Signal</keyword>
<dbReference type="EMBL" id="CAKOGP040001858">
    <property type="protein sequence ID" value="CAJ1954111.1"/>
    <property type="molecule type" value="Genomic_DNA"/>
</dbReference>